<proteinExistence type="predicted"/>
<dbReference type="Gene3D" id="1.10.3380.30">
    <property type="match status" value="1"/>
</dbReference>
<dbReference type="EMBL" id="QKWP01000258">
    <property type="protein sequence ID" value="RIB23501.1"/>
    <property type="molecule type" value="Genomic_DNA"/>
</dbReference>
<keyword evidence="3" id="KW-1185">Reference proteome</keyword>
<reference evidence="2 3" key="1">
    <citation type="submission" date="2018-06" db="EMBL/GenBank/DDBJ databases">
        <title>Comparative genomics reveals the genomic features of Rhizophagus irregularis, R. cerebriforme, R. diaphanum and Gigaspora rosea, and their symbiotic lifestyle signature.</title>
        <authorList>
            <person name="Morin E."/>
            <person name="San Clemente H."/>
            <person name="Chen E.C.H."/>
            <person name="De La Providencia I."/>
            <person name="Hainaut M."/>
            <person name="Kuo A."/>
            <person name="Kohler A."/>
            <person name="Murat C."/>
            <person name="Tang N."/>
            <person name="Roy S."/>
            <person name="Loubradou J."/>
            <person name="Henrissat B."/>
            <person name="Grigoriev I.V."/>
            <person name="Corradi N."/>
            <person name="Roux C."/>
            <person name="Martin F.M."/>
        </authorList>
    </citation>
    <scope>NUCLEOTIDE SEQUENCE [LARGE SCALE GENOMIC DNA]</scope>
    <source>
        <strain evidence="2 3">DAOM 194757</strain>
    </source>
</reference>
<dbReference type="AlphaFoldDB" id="A0A397VNZ3"/>
<name>A0A397VNZ3_9GLOM</name>
<organism evidence="2 3">
    <name type="scientific">Gigaspora rosea</name>
    <dbReference type="NCBI Taxonomy" id="44941"/>
    <lineage>
        <taxon>Eukaryota</taxon>
        <taxon>Fungi</taxon>
        <taxon>Fungi incertae sedis</taxon>
        <taxon>Mucoromycota</taxon>
        <taxon>Glomeromycotina</taxon>
        <taxon>Glomeromycetes</taxon>
        <taxon>Diversisporales</taxon>
        <taxon>Gigasporaceae</taxon>
        <taxon>Gigaspora</taxon>
    </lineage>
</organism>
<dbReference type="Pfam" id="PF08148">
    <property type="entry name" value="DSHCT"/>
    <property type="match status" value="1"/>
</dbReference>
<dbReference type="Proteomes" id="UP000266673">
    <property type="component" value="Unassembled WGS sequence"/>
</dbReference>
<evidence type="ECO:0000259" key="1">
    <source>
        <dbReference type="Pfam" id="PF08148"/>
    </source>
</evidence>
<evidence type="ECO:0000313" key="2">
    <source>
        <dbReference type="EMBL" id="RIB23501.1"/>
    </source>
</evidence>
<dbReference type="InterPro" id="IPR012961">
    <property type="entry name" value="Ski2/MTR4_C"/>
</dbReference>
<dbReference type="OrthoDB" id="64767at2759"/>
<evidence type="ECO:0000313" key="3">
    <source>
        <dbReference type="Proteomes" id="UP000266673"/>
    </source>
</evidence>
<feature type="domain" description="ATP-dependent RNA helicase Ski2/MTR4 C-terminal" evidence="1">
    <location>
        <begin position="2"/>
        <end position="48"/>
    </location>
</feature>
<accession>A0A397VNZ3</accession>
<protein>
    <recommendedName>
        <fullName evidence="1">ATP-dependent RNA helicase Ski2/MTR4 C-terminal domain-containing protein</fullName>
    </recommendedName>
</protein>
<sequence>MELKERIACEINSANEIVLTELIFENALLITTIQKLLHCYLVLYFRKKLLRNQNLFLN</sequence>
<comment type="caution">
    <text evidence="2">The sequence shown here is derived from an EMBL/GenBank/DDBJ whole genome shotgun (WGS) entry which is preliminary data.</text>
</comment>
<gene>
    <name evidence="2" type="ORF">C2G38_840127</name>
</gene>